<organism evidence="3 4">
    <name type="scientific">Altericroceibacterium spongiae</name>
    <dbReference type="NCBI Taxonomy" id="2320269"/>
    <lineage>
        <taxon>Bacteria</taxon>
        <taxon>Pseudomonadati</taxon>
        <taxon>Pseudomonadota</taxon>
        <taxon>Alphaproteobacteria</taxon>
        <taxon>Sphingomonadales</taxon>
        <taxon>Erythrobacteraceae</taxon>
        <taxon>Altericroceibacterium</taxon>
    </lineage>
</organism>
<keyword evidence="1" id="KW-0472">Membrane</keyword>
<proteinExistence type="predicted"/>
<protein>
    <submittedName>
        <fullName evidence="3">IS5/IS1182 family transposase</fullName>
    </submittedName>
</protein>
<dbReference type="Proteomes" id="UP000284395">
    <property type="component" value="Unassembled WGS sequence"/>
</dbReference>
<keyword evidence="1" id="KW-1133">Transmembrane helix</keyword>
<dbReference type="EMBL" id="RAPF01000002">
    <property type="protein sequence ID" value="RKF22741.1"/>
    <property type="molecule type" value="Genomic_DNA"/>
</dbReference>
<keyword evidence="1" id="KW-0812">Transmembrane</keyword>
<evidence type="ECO:0000256" key="1">
    <source>
        <dbReference type="SAM" id="Phobius"/>
    </source>
</evidence>
<feature type="transmembrane region" description="Helical" evidence="1">
    <location>
        <begin position="21"/>
        <end position="39"/>
    </location>
</feature>
<comment type="caution">
    <text evidence="3">The sequence shown here is derived from an EMBL/GenBank/DDBJ whole genome shotgun (WGS) entry which is preliminary data.</text>
</comment>
<accession>A0A420EQJ2</accession>
<feature type="non-terminal residue" evidence="3">
    <location>
        <position position="1"/>
    </location>
</feature>
<reference evidence="3 4" key="1">
    <citation type="submission" date="2018-09" db="EMBL/GenBank/DDBJ databases">
        <title>Altererythrobacter spongiae sp. nov., isolated from a marine sponge.</title>
        <authorList>
            <person name="Zhuang L."/>
            <person name="Luo L."/>
        </authorList>
    </citation>
    <scope>NUCLEOTIDE SEQUENCE [LARGE SCALE GENOMIC DNA]</scope>
    <source>
        <strain evidence="3 4">HN-Y73</strain>
    </source>
</reference>
<dbReference type="OrthoDB" id="9798237at2"/>
<keyword evidence="4" id="KW-1185">Reference proteome</keyword>
<evidence type="ECO:0000313" key="2">
    <source>
        <dbReference type="EMBL" id="RKF22741.1"/>
    </source>
</evidence>
<name>A0A420EQJ2_9SPHN</name>
<evidence type="ECO:0000313" key="4">
    <source>
        <dbReference type="Proteomes" id="UP000284395"/>
    </source>
</evidence>
<dbReference type="EMBL" id="RAPF01000001">
    <property type="protein sequence ID" value="RKF22948.1"/>
    <property type="molecule type" value="Genomic_DNA"/>
</dbReference>
<dbReference type="AlphaFoldDB" id="A0A420EQJ2"/>
<sequence length="41" mass="4911">LFNKLKNWRRVATRYDKTKESYLGFVALASIKLWIPFVHEA</sequence>
<evidence type="ECO:0000313" key="3">
    <source>
        <dbReference type="EMBL" id="RKF22948.1"/>
    </source>
</evidence>
<gene>
    <name evidence="3" type="ORF">D6851_00005</name>
    <name evidence="2" type="ORF">D6851_05965</name>
</gene>